<keyword evidence="1" id="KW-0812">Transmembrane</keyword>
<dbReference type="Pfam" id="PF14143">
    <property type="entry name" value="YrhC"/>
    <property type="match status" value="1"/>
</dbReference>
<keyword evidence="1" id="KW-0472">Membrane</keyword>
<evidence type="ECO:0000313" key="3">
    <source>
        <dbReference type="Proteomes" id="UP001218246"/>
    </source>
</evidence>
<accession>A0ABT6H1B5</accession>
<sequence>MKQLRQKIDDYTRFAQVLLALSTILMTGLLIPNGDKEALQLYVMMGAIILFLLVAFGLFYQVKKLREQLDEVEETLR</sequence>
<dbReference type="InterPro" id="IPR025418">
    <property type="entry name" value="YrhC-like"/>
</dbReference>
<dbReference type="EMBL" id="JARULN010000002">
    <property type="protein sequence ID" value="MDG5753196.1"/>
    <property type="molecule type" value="Genomic_DNA"/>
</dbReference>
<organism evidence="2 3">
    <name type="scientific">Ectobacillus antri</name>
    <dbReference type="NCBI Taxonomy" id="2486280"/>
    <lineage>
        <taxon>Bacteria</taxon>
        <taxon>Bacillati</taxon>
        <taxon>Bacillota</taxon>
        <taxon>Bacilli</taxon>
        <taxon>Bacillales</taxon>
        <taxon>Bacillaceae</taxon>
        <taxon>Ectobacillus</taxon>
    </lineage>
</organism>
<name>A0ABT6H1B5_9BACI</name>
<evidence type="ECO:0000313" key="2">
    <source>
        <dbReference type="EMBL" id="MDG5753196.1"/>
    </source>
</evidence>
<dbReference type="Proteomes" id="UP001218246">
    <property type="component" value="Unassembled WGS sequence"/>
</dbReference>
<feature type="transmembrane region" description="Helical" evidence="1">
    <location>
        <begin position="38"/>
        <end position="60"/>
    </location>
</feature>
<feature type="transmembrane region" description="Helical" evidence="1">
    <location>
        <begin position="12"/>
        <end position="32"/>
    </location>
</feature>
<protein>
    <submittedName>
        <fullName evidence="2">YrhC family protein</fullName>
    </submittedName>
</protein>
<evidence type="ECO:0000256" key="1">
    <source>
        <dbReference type="SAM" id="Phobius"/>
    </source>
</evidence>
<proteinExistence type="predicted"/>
<keyword evidence="1" id="KW-1133">Transmembrane helix</keyword>
<keyword evidence="3" id="KW-1185">Reference proteome</keyword>
<comment type="caution">
    <text evidence="2">The sequence shown here is derived from an EMBL/GenBank/DDBJ whole genome shotgun (WGS) entry which is preliminary data.</text>
</comment>
<gene>
    <name evidence="2" type="ORF">P6P90_04175</name>
</gene>
<reference evidence="2 3" key="1">
    <citation type="submission" date="2023-04" db="EMBL/GenBank/DDBJ databases">
        <title>Ectobacillus antri isolated from activated sludge.</title>
        <authorList>
            <person name="Yan P."/>
            <person name="Liu X."/>
        </authorList>
    </citation>
    <scope>NUCLEOTIDE SEQUENCE [LARGE SCALE GENOMIC DNA]</scope>
    <source>
        <strain evidence="2 3">C18H</strain>
    </source>
</reference>
<dbReference type="RefSeq" id="WP_124563306.1">
    <property type="nucleotide sequence ID" value="NZ_JARRRY010000001.1"/>
</dbReference>